<keyword evidence="2" id="KW-1185">Reference proteome</keyword>
<proteinExistence type="predicted"/>
<reference evidence="1 2" key="1">
    <citation type="submission" date="2020-08" db="EMBL/GenBank/DDBJ databases">
        <title>Genomic Encyclopedia of Type Strains, Phase IV (KMG-IV): sequencing the most valuable type-strain genomes for metagenomic binning, comparative biology and taxonomic classification.</title>
        <authorList>
            <person name="Goeker M."/>
        </authorList>
    </citation>
    <scope>NUCLEOTIDE SEQUENCE [LARGE SCALE GENOMIC DNA]</scope>
    <source>
        <strain evidence="1 2">DSM 25079</strain>
    </source>
</reference>
<accession>A0A7W9ALB1</accession>
<dbReference type="AlphaFoldDB" id="A0A7W9ALB1"/>
<gene>
    <name evidence="1" type="ORF">FHS49_003819</name>
</gene>
<organism evidence="1 2">
    <name type="scientific">Sphingobium boeckii</name>
    <dbReference type="NCBI Taxonomy" id="1082345"/>
    <lineage>
        <taxon>Bacteria</taxon>
        <taxon>Pseudomonadati</taxon>
        <taxon>Pseudomonadota</taxon>
        <taxon>Alphaproteobacteria</taxon>
        <taxon>Sphingomonadales</taxon>
        <taxon>Sphingomonadaceae</taxon>
        <taxon>Sphingobium</taxon>
    </lineage>
</organism>
<evidence type="ECO:0000313" key="1">
    <source>
        <dbReference type="EMBL" id="MBB5687773.1"/>
    </source>
</evidence>
<evidence type="ECO:0000313" key="2">
    <source>
        <dbReference type="Proteomes" id="UP000549617"/>
    </source>
</evidence>
<name>A0A7W9ALB1_9SPHN</name>
<dbReference type="EMBL" id="JACIJC010000009">
    <property type="protein sequence ID" value="MBB5687773.1"/>
    <property type="molecule type" value="Genomic_DNA"/>
</dbReference>
<dbReference type="RefSeq" id="WP_184022031.1">
    <property type="nucleotide sequence ID" value="NZ_JACIJC010000009.1"/>
</dbReference>
<sequence>MVRAISIDGEMTKKNAGKFSLKNQQRNFLTVSVAAFLPKRGKFMWNISILPYVGTIEWE</sequence>
<protein>
    <submittedName>
        <fullName evidence="1">Uncharacterized protein</fullName>
    </submittedName>
</protein>
<dbReference type="Proteomes" id="UP000549617">
    <property type="component" value="Unassembled WGS sequence"/>
</dbReference>
<comment type="caution">
    <text evidence="1">The sequence shown here is derived from an EMBL/GenBank/DDBJ whole genome shotgun (WGS) entry which is preliminary data.</text>
</comment>